<evidence type="ECO:0000313" key="2">
    <source>
        <dbReference type="EMBL" id="NEN05821.1"/>
    </source>
</evidence>
<feature type="domain" description="SnoaL-like" evidence="1">
    <location>
        <begin position="23"/>
        <end position="108"/>
    </location>
</feature>
<gene>
    <name evidence="2" type="ORF">G3T36_08040</name>
</gene>
<dbReference type="InterPro" id="IPR037401">
    <property type="entry name" value="SnoaL-like"/>
</dbReference>
<dbReference type="InterPro" id="IPR032710">
    <property type="entry name" value="NTF2-like_dom_sf"/>
</dbReference>
<dbReference type="Pfam" id="PF12680">
    <property type="entry name" value="SnoaL_2"/>
    <property type="match status" value="1"/>
</dbReference>
<reference evidence="2 3" key="1">
    <citation type="journal article" date="2014" name="J. Microbiol.">
        <title>Diaminobutyricibacter tongyongensis gen. nov., sp. nov. and Homoserinibacter gongjuensis gen. nov., sp. nov. belong to the family Microbacteriaceae.</title>
        <authorList>
            <person name="Kim S.J."/>
            <person name="Ahn J.H."/>
            <person name="Weon H.Y."/>
            <person name="Hamada M."/>
            <person name="Suzuki K."/>
            <person name="Kwon S.W."/>
        </authorList>
    </citation>
    <scope>NUCLEOTIDE SEQUENCE [LARGE SCALE GENOMIC DNA]</scope>
    <source>
        <strain evidence="2 3">NBRC 108724</strain>
    </source>
</reference>
<dbReference type="EMBL" id="JAAGWY010000002">
    <property type="protein sequence ID" value="NEN05821.1"/>
    <property type="molecule type" value="Genomic_DNA"/>
</dbReference>
<evidence type="ECO:0000313" key="3">
    <source>
        <dbReference type="Proteomes" id="UP000474967"/>
    </source>
</evidence>
<comment type="caution">
    <text evidence="2">The sequence shown here is derived from an EMBL/GenBank/DDBJ whole genome shotgun (WGS) entry which is preliminary data.</text>
</comment>
<dbReference type="Gene3D" id="3.10.450.50">
    <property type="match status" value="1"/>
</dbReference>
<accession>A0A6L9XWJ4</accession>
<evidence type="ECO:0000259" key="1">
    <source>
        <dbReference type="Pfam" id="PF12680"/>
    </source>
</evidence>
<dbReference type="Proteomes" id="UP000474967">
    <property type="component" value="Unassembled WGS sequence"/>
</dbReference>
<dbReference type="RefSeq" id="WP_163289167.1">
    <property type="nucleotide sequence ID" value="NZ_JAAGWY010000002.1"/>
</dbReference>
<protein>
    <submittedName>
        <fullName evidence="2">Nuclear transport factor 2 family protein</fullName>
    </submittedName>
</protein>
<keyword evidence="3" id="KW-1185">Reference proteome</keyword>
<organism evidence="2 3">
    <name type="scientific">Leifsonia tongyongensis</name>
    <dbReference type="NCBI Taxonomy" id="1268043"/>
    <lineage>
        <taxon>Bacteria</taxon>
        <taxon>Bacillati</taxon>
        <taxon>Actinomycetota</taxon>
        <taxon>Actinomycetes</taxon>
        <taxon>Micrococcales</taxon>
        <taxon>Microbacteriaceae</taxon>
        <taxon>Leifsonia</taxon>
    </lineage>
</organism>
<sequence>MTVFEDLLHRNMLGVFNEREESLRLPQLAALYAPDARFADHDGVAVGLDAINEKIRALHARTPGFVFAPGPFHEVQDLATIEWSYGPAGADPVVNGTDVAIIRDGRISALYVYLR</sequence>
<proteinExistence type="predicted"/>
<dbReference type="SUPFAM" id="SSF54427">
    <property type="entry name" value="NTF2-like"/>
    <property type="match status" value="1"/>
</dbReference>
<name>A0A6L9XWJ4_9MICO</name>
<dbReference type="AlphaFoldDB" id="A0A6L9XWJ4"/>